<comment type="similarity">
    <text evidence="1">Belongs to the glycosyl hydrolase 38 family.</text>
</comment>
<dbReference type="InterPro" id="IPR011682">
    <property type="entry name" value="Glyco_hydro_38_C"/>
</dbReference>
<dbReference type="CDD" id="cd10789">
    <property type="entry name" value="GH38N_AMII_ER_cytosolic"/>
    <property type="match status" value="1"/>
</dbReference>
<dbReference type="RefSeq" id="WP_191717291.1">
    <property type="nucleotide sequence ID" value="NZ_JACSQP010000001.1"/>
</dbReference>
<protein>
    <submittedName>
        <fullName evidence="6">Alpha-mannosidase</fullName>
    </submittedName>
</protein>
<dbReference type="InterPro" id="IPR037094">
    <property type="entry name" value="Glyco_hydro_38_cen_sf"/>
</dbReference>
<dbReference type="InterPro" id="IPR027291">
    <property type="entry name" value="Glyco_hydro_38_N_sf"/>
</dbReference>
<accession>A0ABR8RYX5</accession>
<comment type="caution">
    <text evidence="6">The sequence shown here is derived from an EMBL/GenBank/DDBJ whole genome shotgun (WGS) entry which is preliminary data.</text>
</comment>
<dbReference type="Pfam" id="PF22907">
    <property type="entry name" value="Ams1-like_1st"/>
    <property type="match status" value="1"/>
</dbReference>
<evidence type="ECO:0000259" key="5">
    <source>
        <dbReference type="SMART" id="SM00872"/>
    </source>
</evidence>
<dbReference type="PANTHER" id="PTHR46017:SF1">
    <property type="entry name" value="ALPHA-MANNOSIDASE 2C1"/>
    <property type="match status" value="1"/>
</dbReference>
<evidence type="ECO:0000256" key="1">
    <source>
        <dbReference type="ARBA" id="ARBA00009792"/>
    </source>
</evidence>
<organism evidence="6 7">
    <name type="scientific">Microbacterium pullorum</name>
    <dbReference type="NCBI Taxonomy" id="2762236"/>
    <lineage>
        <taxon>Bacteria</taxon>
        <taxon>Bacillati</taxon>
        <taxon>Actinomycetota</taxon>
        <taxon>Actinomycetes</taxon>
        <taxon>Micrococcales</taxon>
        <taxon>Microbacteriaceae</taxon>
        <taxon>Microbacterium</taxon>
    </lineage>
</organism>
<proteinExistence type="inferred from homology"/>
<dbReference type="Gene3D" id="1.20.1270.50">
    <property type="entry name" value="Glycoside hydrolase family 38, central domain"/>
    <property type="match status" value="1"/>
</dbReference>
<keyword evidence="2" id="KW-0479">Metal-binding</keyword>
<evidence type="ECO:0000313" key="7">
    <source>
        <dbReference type="Proteomes" id="UP000648352"/>
    </source>
</evidence>
<keyword evidence="3" id="KW-0378">Hydrolase</keyword>
<dbReference type="Gene3D" id="2.70.98.30">
    <property type="entry name" value="Golgi alpha-mannosidase II, domain 4"/>
    <property type="match status" value="1"/>
</dbReference>
<dbReference type="Pfam" id="PF09261">
    <property type="entry name" value="Alpha-mann_mid"/>
    <property type="match status" value="1"/>
</dbReference>
<evidence type="ECO:0000256" key="4">
    <source>
        <dbReference type="ARBA" id="ARBA00023295"/>
    </source>
</evidence>
<reference evidence="6 7" key="1">
    <citation type="submission" date="2020-08" db="EMBL/GenBank/DDBJ databases">
        <title>A Genomic Blueprint of the Chicken Gut Microbiome.</title>
        <authorList>
            <person name="Gilroy R."/>
            <person name="Ravi A."/>
            <person name="Getino M."/>
            <person name="Pursley I."/>
            <person name="Horton D.L."/>
            <person name="Alikhan N.-F."/>
            <person name="Baker D."/>
            <person name="Gharbi K."/>
            <person name="Hall N."/>
            <person name="Watson M."/>
            <person name="Adriaenssens E.M."/>
            <person name="Foster-Nyarko E."/>
            <person name="Jarju S."/>
            <person name="Secka A."/>
            <person name="Antonio M."/>
            <person name="Oren A."/>
            <person name="Chaudhuri R."/>
            <person name="La Ragione R.M."/>
            <person name="Hildebrand F."/>
            <person name="Pallen M.J."/>
        </authorList>
    </citation>
    <scope>NUCLEOTIDE SEQUENCE [LARGE SCALE GENOMIC DNA]</scope>
    <source>
        <strain evidence="6 7">Sa4CUA7</strain>
    </source>
</reference>
<dbReference type="Pfam" id="PF01074">
    <property type="entry name" value="Glyco_hydro_38N"/>
    <property type="match status" value="1"/>
</dbReference>
<dbReference type="SUPFAM" id="SSF74650">
    <property type="entry name" value="Galactose mutarotase-like"/>
    <property type="match status" value="1"/>
</dbReference>
<dbReference type="InterPro" id="IPR041147">
    <property type="entry name" value="GH38_C"/>
</dbReference>
<dbReference type="Pfam" id="PF07748">
    <property type="entry name" value="Glyco_hydro_38C"/>
    <property type="match status" value="1"/>
</dbReference>
<evidence type="ECO:0000256" key="2">
    <source>
        <dbReference type="ARBA" id="ARBA00022723"/>
    </source>
</evidence>
<name>A0ABR8RYX5_9MICO</name>
<dbReference type="InterPro" id="IPR054723">
    <property type="entry name" value="Ams1-like_N"/>
</dbReference>
<dbReference type="SMART" id="SM00872">
    <property type="entry name" value="Alpha-mann_mid"/>
    <property type="match status" value="1"/>
</dbReference>
<dbReference type="EMBL" id="JACSQP010000001">
    <property type="protein sequence ID" value="MBD7956269.1"/>
    <property type="molecule type" value="Genomic_DNA"/>
</dbReference>
<sequence length="1006" mass="109894">MHRNDRLSLQRIDRLSRDRLVAAMYRDRAALTIEAWEVPGEPVPFAEAVAAAYAPFEVGTRWGRPWGTVWFHVTGEVPAGWHDAPGTEVELCVDLGFDASAPGFQAEALVFRPDGSIVKAIEPRNAMVPIESATVDLYIEAASNPSVAGTFTFAPTPLGDPATAGTDPLYRLQTLELGLLDREVWELTQDIWTLRGLVDQLDPDRTRHARVLAALGRAVDALDPDDPAGTATAARAELAGVLASPAAASSHRITAVGHAHIDSAWLWPVRETVRKVARTFSNVLDLIERDDDFVFAASSAQQYAWIKQHYPDLFARIVTAVQAGRFVPVGGMWVESDTNMPGSEALARQFVEGKRFFLEEFGVEPLEVWLPDSFGYSAALPQIIAEAGSRWFLTQKISWNETNRMPHHTFLWEGIDGTRVFTHFPPVDTYNSELSGAELARAERQFGEKADAGSSLAPFGWGDGGGGPTREMIAAARRTADLEGSPKVRLGSPAQFFSDAEAEYAAPPVWSGELYLEYHRGAYSAQARTKRGNRRSEHLLRAAELWATLATARTGAPYPAERLRSLWQTVLLQQFHDILPGTSIAWVHQQAEAEYARVAAELGDIIDTSLQTLTGPGERELTANAAPVPLAGSAALGVAATVRTAPLRVRADDDTWVFNHPRITWTLDARGRVIGGHDRIADRELVDPDRPAGVLQLFRDTPREWDAWNIDSEDTTVCTELADADEVRPTDDGVGLIVRRSFGASRIEQEFRVDAATGALDITVRADWHERQKMLKLAFPLQLRAEQTESEIQFGHLTRSVHANTSWDAAKFETVAHRWLRLAEGAYGVSIANDASYGHDVHHGAGPSGGRHTVARVTLVRAPLFPDPGSDQGAHEFRVSVLPGADVSEAVAQGFRLNLPATTVRGASPVAPALEVDDPGVVVEAVKLADDGSGDVIVRLYEARGSRRRATIRPGFAWTEVAQTDLLERPAQGEVVRSATPTAAAGSAGFTVQLERFQLTTVRIRR</sequence>
<keyword evidence="4" id="KW-0326">Glycosidase</keyword>
<dbReference type="Proteomes" id="UP000648352">
    <property type="component" value="Unassembled WGS sequence"/>
</dbReference>
<dbReference type="InterPro" id="IPR028995">
    <property type="entry name" value="Glyco_hydro_57/38_cen_sf"/>
</dbReference>
<evidence type="ECO:0000256" key="3">
    <source>
        <dbReference type="ARBA" id="ARBA00022801"/>
    </source>
</evidence>
<dbReference type="SUPFAM" id="SSF88688">
    <property type="entry name" value="Families 57/38 glycoside transferase middle domain"/>
    <property type="match status" value="1"/>
</dbReference>
<keyword evidence="7" id="KW-1185">Reference proteome</keyword>
<dbReference type="InterPro" id="IPR015341">
    <property type="entry name" value="Glyco_hydro_38_cen"/>
</dbReference>
<dbReference type="Gene3D" id="3.20.110.10">
    <property type="entry name" value="Glycoside hydrolase 38, N terminal domain"/>
    <property type="match status" value="1"/>
</dbReference>
<dbReference type="SUPFAM" id="SSF88713">
    <property type="entry name" value="Glycoside hydrolase/deacetylase"/>
    <property type="match status" value="1"/>
</dbReference>
<dbReference type="PANTHER" id="PTHR46017">
    <property type="entry name" value="ALPHA-MANNOSIDASE 2C1"/>
    <property type="match status" value="1"/>
</dbReference>
<dbReference type="InterPro" id="IPR011330">
    <property type="entry name" value="Glyco_hydro/deAcase_b/a-brl"/>
</dbReference>
<gene>
    <name evidence="6" type="ORF">H9651_01280</name>
</gene>
<dbReference type="Pfam" id="PF17677">
    <property type="entry name" value="Glyco_hydro38C2"/>
    <property type="match status" value="1"/>
</dbReference>
<dbReference type="InterPro" id="IPR011013">
    <property type="entry name" value="Gal_mutarotase_sf_dom"/>
</dbReference>
<dbReference type="InterPro" id="IPR000602">
    <property type="entry name" value="Glyco_hydro_38_N"/>
</dbReference>
<feature type="domain" description="Glycoside hydrolase family 38 central" evidence="5">
    <location>
        <begin position="517"/>
        <end position="595"/>
    </location>
</feature>
<evidence type="ECO:0000313" key="6">
    <source>
        <dbReference type="EMBL" id="MBD7956269.1"/>
    </source>
</evidence>